<comment type="caution">
    <text evidence="2">The sequence shown here is derived from an EMBL/GenBank/DDBJ whole genome shotgun (WGS) entry which is preliminary data.</text>
</comment>
<proteinExistence type="predicted"/>
<dbReference type="EMBL" id="JZKH01000018">
    <property type="protein sequence ID" value="KJS62010.1"/>
    <property type="molecule type" value="Genomic_DNA"/>
</dbReference>
<sequence length="178" mass="19153">MPPSAAVSRVHCWLAPAHQWTNWVDRPSRVSISSTRSVPLTLRAKSTRSPGLLDIQNEVEASWKPRATIREPSPSELAREWWFWWSWIVTICSTTPAVAALAGAASSVAPLADSAETASARAASRVRRRVRRAAAPGRRVRVDGWDTGFSCSRGTACGGAGGRGAGHQGRVDNRSTAP</sequence>
<dbReference type="Proteomes" id="UP000033699">
    <property type="component" value="Unassembled WGS sequence"/>
</dbReference>
<name>A0A0F2TIB5_STRR3</name>
<feature type="compositionally biased region" description="Basic and acidic residues" evidence="1">
    <location>
        <begin position="169"/>
        <end position="178"/>
    </location>
</feature>
<gene>
    <name evidence="2" type="ORF">VM95_11805</name>
</gene>
<protein>
    <submittedName>
        <fullName evidence="2">Uncharacterized protein</fullName>
    </submittedName>
</protein>
<organism evidence="2 3">
    <name type="scientific">Streptomyces rubellomurinus (strain ATCC 31215)</name>
    <dbReference type="NCBI Taxonomy" id="359131"/>
    <lineage>
        <taxon>Bacteria</taxon>
        <taxon>Bacillati</taxon>
        <taxon>Actinomycetota</taxon>
        <taxon>Actinomycetes</taxon>
        <taxon>Kitasatosporales</taxon>
        <taxon>Streptomycetaceae</taxon>
        <taxon>Streptomyces</taxon>
    </lineage>
</organism>
<evidence type="ECO:0000313" key="2">
    <source>
        <dbReference type="EMBL" id="KJS62010.1"/>
    </source>
</evidence>
<feature type="compositionally biased region" description="Gly residues" evidence="1">
    <location>
        <begin position="157"/>
        <end position="167"/>
    </location>
</feature>
<keyword evidence="3" id="KW-1185">Reference proteome</keyword>
<feature type="region of interest" description="Disordered" evidence="1">
    <location>
        <begin position="157"/>
        <end position="178"/>
    </location>
</feature>
<dbReference type="AlphaFoldDB" id="A0A0F2TIB5"/>
<accession>A0A0F2TIB5</accession>
<evidence type="ECO:0000256" key="1">
    <source>
        <dbReference type="SAM" id="MobiDB-lite"/>
    </source>
</evidence>
<reference evidence="2 3" key="1">
    <citation type="submission" date="2015-02" db="EMBL/GenBank/DDBJ databases">
        <authorList>
            <person name="Ju K.-S."/>
            <person name="Doroghazi J.R."/>
            <person name="Metcalf W."/>
        </authorList>
    </citation>
    <scope>NUCLEOTIDE SEQUENCE [LARGE SCALE GENOMIC DNA]</scope>
    <source>
        <strain evidence="2 3">ATCC 31215</strain>
    </source>
</reference>
<evidence type="ECO:0000313" key="3">
    <source>
        <dbReference type="Proteomes" id="UP000033699"/>
    </source>
</evidence>